<evidence type="ECO:0000256" key="1">
    <source>
        <dbReference type="ARBA" id="ARBA00004123"/>
    </source>
</evidence>
<evidence type="ECO:0000313" key="8">
    <source>
        <dbReference type="EMBL" id="KAF2690229.1"/>
    </source>
</evidence>
<accession>A0A6G1JJA8</accession>
<evidence type="ECO:0000256" key="3">
    <source>
        <dbReference type="ARBA" id="ARBA00023015"/>
    </source>
</evidence>
<keyword evidence="3" id="KW-0805">Transcription regulation</keyword>
<feature type="region of interest" description="Disordered" evidence="6">
    <location>
        <begin position="1"/>
        <end position="35"/>
    </location>
</feature>
<dbReference type="PANTHER" id="PTHR33572">
    <property type="entry name" value="SPORE DEVELOPMENT REGULATOR VOSA"/>
    <property type="match status" value="1"/>
</dbReference>
<sequence length="317" mass="35691">MYGSHAHTPTHHPAPLYQQQPLSSLPSGPTTTSGDVKLVMRQQPKEALQCIDGKEKMRKPVDPPPVVQLQIGTRADPHGHFLQSPYLFMCAALWHPHVDEPWKSAPQKALAGSLVSSLNRLKDINNKDGAFFVFGDISVKIRGHFRLRFCLFEYQKTANGVQYLGSILSDRFQVDTLKEFRGLQESTYLSRAFSDQGVRLRLRKEPRTMIGGKRTYNAIAPPMEEGPNKRLREEEEGQQDGVSYPPALPSTYNTTPSLPSAYTMPSSAPSTYGLPQLPSTYSMPPDMLSSQQMPQQQWPTQQQQYNWYGTYDHTPQG</sequence>
<dbReference type="PROSITE" id="PS51821">
    <property type="entry name" value="VELVET"/>
    <property type="match status" value="1"/>
</dbReference>
<dbReference type="AlphaFoldDB" id="A0A6G1JJA8"/>
<name>A0A6G1JJA8_9PLEO</name>
<dbReference type="InterPro" id="IPR021740">
    <property type="entry name" value="Velvet"/>
</dbReference>
<proteinExistence type="predicted"/>
<dbReference type="PANTHER" id="PTHR33572:SF18">
    <property type="entry name" value="SPORE DEVELOPMENT REGULATOR VOSA"/>
    <property type="match status" value="1"/>
</dbReference>
<keyword evidence="4" id="KW-0804">Transcription</keyword>
<dbReference type="InterPro" id="IPR037525">
    <property type="entry name" value="Velvet_dom"/>
</dbReference>
<evidence type="ECO:0000256" key="4">
    <source>
        <dbReference type="ARBA" id="ARBA00023163"/>
    </source>
</evidence>
<dbReference type="Gene3D" id="2.60.40.3960">
    <property type="entry name" value="Velvet domain"/>
    <property type="match status" value="1"/>
</dbReference>
<protein>
    <recommendedName>
        <fullName evidence="7">Velvet domain-containing protein</fullName>
    </recommendedName>
</protein>
<organism evidence="8 9">
    <name type="scientific">Lentithecium fluviatile CBS 122367</name>
    <dbReference type="NCBI Taxonomy" id="1168545"/>
    <lineage>
        <taxon>Eukaryota</taxon>
        <taxon>Fungi</taxon>
        <taxon>Dikarya</taxon>
        <taxon>Ascomycota</taxon>
        <taxon>Pezizomycotina</taxon>
        <taxon>Dothideomycetes</taxon>
        <taxon>Pleosporomycetidae</taxon>
        <taxon>Pleosporales</taxon>
        <taxon>Massarineae</taxon>
        <taxon>Lentitheciaceae</taxon>
        <taxon>Lentithecium</taxon>
    </lineage>
</organism>
<gene>
    <name evidence="8" type="ORF">K458DRAFT_383356</name>
</gene>
<dbReference type="EMBL" id="MU005571">
    <property type="protein sequence ID" value="KAF2690229.1"/>
    <property type="molecule type" value="Genomic_DNA"/>
</dbReference>
<keyword evidence="9" id="KW-1185">Reference proteome</keyword>
<dbReference type="Pfam" id="PF11754">
    <property type="entry name" value="Velvet"/>
    <property type="match status" value="2"/>
</dbReference>
<keyword evidence="5" id="KW-0539">Nucleus</keyword>
<dbReference type="Proteomes" id="UP000799291">
    <property type="component" value="Unassembled WGS sequence"/>
</dbReference>
<comment type="subcellular location">
    <subcellularLocation>
        <location evidence="1">Nucleus</location>
    </subcellularLocation>
</comment>
<keyword evidence="2" id="KW-0749">Sporulation</keyword>
<dbReference type="GO" id="GO:0005634">
    <property type="term" value="C:nucleus"/>
    <property type="evidence" value="ECO:0007669"/>
    <property type="project" value="UniProtKB-SubCell"/>
</dbReference>
<dbReference type="InterPro" id="IPR038491">
    <property type="entry name" value="Velvet_dom_sf"/>
</dbReference>
<feature type="region of interest" description="Disordered" evidence="6">
    <location>
        <begin position="218"/>
        <end position="303"/>
    </location>
</feature>
<evidence type="ECO:0000259" key="7">
    <source>
        <dbReference type="PROSITE" id="PS51821"/>
    </source>
</evidence>
<evidence type="ECO:0000313" key="9">
    <source>
        <dbReference type="Proteomes" id="UP000799291"/>
    </source>
</evidence>
<dbReference type="OrthoDB" id="5599552at2759"/>
<feature type="compositionally biased region" description="Low complexity" evidence="6">
    <location>
        <begin position="282"/>
        <end position="303"/>
    </location>
</feature>
<feature type="compositionally biased region" description="Low complexity" evidence="6">
    <location>
        <begin position="1"/>
        <end position="34"/>
    </location>
</feature>
<dbReference type="GO" id="GO:0030435">
    <property type="term" value="P:sporulation resulting in formation of a cellular spore"/>
    <property type="evidence" value="ECO:0007669"/>
    <property type="project" value="UniProtKB-KW"/>
</dbReference>
<evidence type="ECO:0000256" key="5">
    <source>
        <dbReference type="ARBA" id="ARBA00023242"/>
    </source>
</evidence>
<reference evidence="8" key="1">
    <citation type="journal article" date="2020" name="Stud. Mycol.">
        <title>101 Dothideomycetes genomes: a test case for predicting lifestyles and emergence of pathogens.</title>
        <authorList>
            <person name="Haridas S."/>
            <person name="Albert R."/>
            <person name="Binder M."/>
            <person name="Bloem J."/>
            <person name="Labutti K."/>
            <person name="Salamov A."/>
            <person name="Andreopoulos B."/>
            <person name="Baker S."/>
            <person name="Barry K."/>
            <person name="Bills G."/>
            <person name="Bluhm B."/>
            <person name="Cannon C."/>
            <person name="Castanera R."/>
            <person name="Culley D."/>
            <person name="Daum C."/>
            <person name="Ezra D."/>
            <person name="Gonzalez J."/>
            <person name="Henrissat B."/>
            <person name="Kuo A."/>
            <person name="Liang C."/>
            <person name="Lipzen A."/>
            <person name="Lutzoni F."/>
            <person name="Magnuson J."/>
            <person name="Mondo S."/>
            <person name="Nolan M."/>
            <person name="Ohm R."/>
            <person name="Pangilinan J."/>
            <person name="Park H.-J."/>
            <person name="Ramirez L."/>
            <person name="Alfaro M."/>
            <person name="Sun H."/>
            <person name="Tritt A."/>
            <person name="Yoshinaga Y."/>
            <person name="Zwiers L.-H."/>
            <person name="Turgeon B."/>
            <person name="Goodwin S."/>
            <person name="Spatafora J."/>
            <person name="Crous P."/>
            <person name="Grigoriev I."/>
        </authorList>
    </citation>
    <scope>NUCLEOTIDE SEQUENCE</scope>
    <source>
        <strain evidence="8">CBS 122367</strain>
    </source>
</reference>
<evidence type="ECO:0000256" key="2">
    <source>
        <dbReference type="ARBA" id="ARBA00022969"/>
    </source>
</evidence>
<feature type="compositionally biased region" description="Polar residues" evidence="6">
    <location>
        <begin position="250"/>
        <end position="270"/>
    </location>
</feature>
<feature type="domain" description="Velvet" evidence="7">
    <location>
        <begin position="28"/>
        <end position="203"/>
    </location>
</feature>
<evidence type="ECO:0000256" key="6">
    <source>
        <dbReference type="SAM" id="MobiDB-lite"/>
    </source>
</evidence>